<dbReference type="AlphaFoldDB" id="A8AQA7"/>
<keyword evidence="2" id="KW-1185">Reference proteome</keyword>
<accession>A8AQA7</accession>
<organism evidence="1 2">
    <name type="scientific">Citrobacter koseri (strain ATCC BAA-895 / CDC 4225-83 / SGSC4696)</name>
    <dbReference type="NCBI Taxonomy" id="290338"/>
    <lineage>
        <taxon>Bacteria</taxon>
        <taxon>Pseudomonadati</taxon>
        <taxon>Pseudomonadota</taxon>
        <taxon>Gammaproteobacteria</taxon>
        <taxon>Enterobacterales</taxon>
        <taxon>Enterobacteriaceae</taxon>
        <taxon>Citrobacter</taxon>
    </lineage>
</organism>
<gene>
    <name evidence="1" type="ordered locus">CKO_04621</name>
</gene>
<dbReference type="Proteomes" id="UP000008148">
    <property type="component" value="Chromosome"/>
</dbReference>
<name>A8AQA7_CITK8</name>
<dbReference type="STRING" id="290338.CKO_04621"/>
<dbReference type="EMBL" id="CP000822">
    <property type="protein sequence ID" value="ABV15671.1"/>
    <property type="molecule type" value="Genomic_DNA"/>
</dbReference>
<evidence type="ECO:0000313" key="1">
    <source>
        <dbReference type="EMBL" id="ABV15671.1"/>
    </source>
</evidence>
<sequence>MQQQTATVAGFTVSEDRATVLHTGQCVYGGTHYLVARFAFYVGDQAETTVIPLKGFIVQHISEPPQALRDSHPIPIAHGHRKSVATGVAYHTLTSHSPSFILFASVNTFKRESQLLHKYDEQAAHPESFQRISNLSGIHTQVKWQSYLCKNVL</sequence>
<proteinExistence type="predicted"/>
<protein>
    <submittedName>
        <fullName evidence="1">Uncharacterized protein</fullName>
    </submittedName>
</protein>
<dbReference type="HOGENOM" id="CLU_1710004_0_0_6"/>
<reference evidence="1 2" key="1">
    <citation type="submission" date="2007-08" db="EMBL/GenBank/DDBJ databases">
        <authorList>
            <consortium name="The Citrobacter koseri Genome Sequencing Project"/>
            <person name="McClelland M."/>
            <person name="Sanderson E.K."/>
            <person name="Porwollik S."/>
            <person name="Spieth J."/>
            <person name="Clifton W.S."/>
            <person name="Latreille P."/>
            <person name="Courtney L."/>
            <person name="Wang C."/>
            <person name="Pepin K."/>
            <person name="Bhonagiri V."/>
            <person name="Nash W."/>
            <person name="Johnson M."/>
            <person name="Thiruvilangam P."/>
            <person name="Wilson R."/>
        </authorList>
    </citation>
    <scope>NUCLEOTIDE SEQUENCE [LARGE SCALE GENOMIC DNA]</scope>
    <source>
        <strain evidence="2">ATCC BAA-895 / CDC 4225-83 / SGSC4696</strain>
    </source>
</reference>
<evidence type="ECO:0000313" key="2">
    <source>
        <dbReference type="Proteomes" id="UP000008148"/>
    </source>
</evidence>
<dbReference type="KEGG" id="cko:CKO_04621"/>